<accession>A0A2X0MH54</accession>
<gene>
    <name evidence="2" type="primary">BQ5605_C008g05221</name>
    <name evidence="2" type="ORF">BQ5605_C008G05221</name>
</gene>
<feature type="compositionally biased region" description="Basic and acidic residues" evidence="1">
    <location>
        <begin position="24"/>
        <end position="34"/>
    </location>
</feature>
<name>A0A2X0MH54_9BASI</name>
<sequence length="115" mass="12791">MLGFILGKKREVWCGVGEMRQEAEKRVWEEEGQRQRKLPKGARPHSGSSSKASQSPAWATAPRICSDLVHAASDSLRPPSPVSNLELYRHRGNFPTGRSISLARSPCNHFGPDRL</sequence>
<feature type="compositionally biased region" description="Low complexity" evidence="1">
    <location>
        <begin position="46"/>
        <end position="55"/>
    </location>
</feature>
<evidence type="ECO:0000256" key="1">
    <source>
        <dbReference type="SAM" id="MobiDB-lite"/>
    </source>
</evidence>
<organism evidence="2 3">
    <name type="scientific">Microbotryum silenes-dioicae</name>
    <dbReference type="NCBI Taxonomy" id="796604"/>
    <lineage>
        <taxon>Eukaryota</taxon>
        <taxon>Fungi</taxon>
        <taxon>Dikarya</taxon>
        <taxon>Basidiomycota</taxon>
        <taxon>Pucciniomycotina</taxon>
        <taxon>Microbotryomycetes</taxon>
        <taxon>Microbotryales</taxon>
        <taxon>Microbotryaceae</taxon>
        <taxon>Microbotryum</taxon>
    </lineage>
</organism>
<keyword evidence="3" id="KW-1185">Reference proteome</keyword>
<feature type="region of interest" description="Disordered" evidence="1">
    <location>
        <begin position="24"/>
        <end position="58"/>
    </location>
</feature>
<proteinExistence type="predicted"/>
<evidence type="ECO:0000313" key="2">
    <source>
        <dbReference type="EMBL" id="SGY79782.1"/>
    </source>
</evidence>
<reference evidence="2 3" key="1">
    <citation type="submission" date="2016-11" db="EMBL/GenBank/DDBJ databases">
        <authorList>
            <person name="Jaros S."/>
            <person name="Januszkiewicz K."/>
            <person name="Wedrychowicz H."/>
        </authorList>
    </citation>
    <scope>NUCLEOTIDE SEQUENCE [LARGE SCALE GENOMIC DNA]</scope>
</reference>
<dbReference type="AlphaFoldDB" id="A0A2X0MH54"/>
<feature type="region of interest" description="Disordered" evidence="1">
    <location>
        <begin position="94"/>
        <end position="115"/>
    </location>
</feature>
<dbReference type="EMBL" id="FQNC01000048">
    <property type="protein sequence ID" value="SGY79782.1"/>
    <property type="molecule type" value="Genomic_DNA"/>
</dbReference>
<dbReference type="Proteomes" id="UP000249464">
    <property type="component" value="Unassembled WGS sequence"/>
</dbReference>
<evidence type="ECO:0000313" key="3">
    <source>
        <dbReference type="Proteomes" id="UP000249464"/>
    </source>
</evidence>
<protein>
    <submittedName>
        <fullName evidence="2">BQ5605_C008g05221 protein</fullName>
    </submittedName>
</protein>